<accession>A0ABS8ZEI1</accession>
<reference evidence="4 5" key="1">
    <citation type="submission" date="2021-12" db="EMBL/GenBank/DDBJ databases">
        <title>Genome sequence of Kibdelosporangium philippinense ATCC 49844.</title>
        <authorList>
            <person name="Fedorov E.A."/>
            <person name="Omeragic M."/>
            <person name="Shalygina K.F."/>
            <person name="Maclea K.S."/>
        </authorList>
    </citation>
    <scope>NUCLEOTIDE SEQUENCE [LARGE SCALE GENOMIC DNA]</scope>
    <source>
        <strain evidence="4 5">ATCC 49844</strain>
    </source>
</reference>
<dbReference type="Gene3D" id="1.25.40.10">
    <property type="entry name" value="Tetratricopeptide repeat domain"/>
    <property type="match status" value="1"/>
</dbReference>
<dbReference type="InterPro" id="IPR000792">
    <property type="entry name" value="Tscrpt_reg_LuxR_C"/>
</dbReference>
<feature type="domain" description="HTH luxR-type" evidence="3">
    <location>
        <begin position="837"/>
        <end position="896"/>
    </location>
</feature>
<dbReference type="InterPro" id="IPR036388">
    <property type="entry name" value="WH-like_DNA-bd_sf"/>
</dbReference>
<evidence type="ECO:0000256" key="2">
    <source>
        <dbReference type="ARBA" id="ARBA00022840"/>
    </source>
</evidence>
<dbReference type="Gene3D" id="1.10.10.10">
    <property type="entry name" value="Winged helix-like DNA-binding domain superfamily/Winged helix DNA-binding domain"/>
    <property type="match status" value="1"/>
</dbReference>
<dbReference type="Pfam" id="PF00196">
    <property type="entry name" value="GerE"/>
    <property type="match status" value="1"/>
</dbReference>
<dbReference type="CDD" id="cd06170">
    <property type="entry name" value="LuxR_C_like"/>
    <property type="match status" value="1"/>
</dbReference>
<dbReference type="RefSeq" id="WP_233727724.1">
    <property type="nucleotide sequence ID" value="NZ_JAJVCN010000002.1"/>
</dbReference>
<dbReference type="PROSITE" id="PS50043">
    <property type="entry name" value="HTH_LUXR_2"/>
    <property type="match status" value="1"/>
</dbReference>
<dbReference type="SMART" id="SM00421">
    <property type="entry name" value="HTH_LUXR"/>
    <property type="match status" value="1"/>
</dbReference>
<dbReference type="PANTHER" id="PTHR16305:SF35">
    <property type="entry name" value="TRANSCRIPTIONAL ACTIVATOR DOMAIN"/>
    <property type="match status" value="1"/>
</dbReference>
<dbReference type="InterPro" id="IPR011990">
    <property type="entry name" value="TPR-like_helical_dom_sf"/>
</dbReference>
<organism evidence="4 5">
    <name type="scientific">Kibdelosporangium philippinense</name>
    <dbReference type="NCBI Taxonomy" id="211113"/>
    <lineage>
        <taxon>Bacteria</taxon>
        <taxon>Bacillati</taxon>
        <taxon>Actinomycetota</taxon>
        <taxon>Actinomycetes</taxon>
        <taxon>Pseudonocardiales</taxon>
        <taxon>Pseudonocardiaceae</taxon>
        <taxon>Kibdelosporangium</taxon>
    </lineage>
</organism>
<evidence type="ECO:0000259" key="3">
    <source>
        <dbReference type="PROSITE" id="PS50043"/>
    </source>
</evidence>
<dbReference type="EMBL" id="JAJVCN010000002">
    <property type="protein sequence ID" value="MCE7006224.1"/>
    <property type="molecule type" value="Genomic_DNA"/>
</dbReference>
<dbReference type="PRINTS" id="PR00038">
    <property type="entry name" value="HTHLUXR"/>
</dbReference>
<evidence type="ECO:0000256" key="1">
    <source>
        <dbReference type="ARBA" id="ARBA00022741"/>
    </source>
</evidence>
<dbReference type="InterPro" id="IPR041664">
    <property type="entry name" value="AAA_16"/>
</dbReference>
<dbReference type="InterPro" id="IPR016032">
    <property type="entry name" value="Sig_transdc_resp-reg_C-effctor"/>
</dbReference>
<dbReference type="Proteomes" id="UP001521150">
    <property type="component" value="Unassembled WGS sequence"/>
</dbReference>
<dbReference type="Gene3D" id="3.40.50.300">
    <property type="entry name" value="P-loop containing nucleotide triphosphate hydrolases"/>
    <property type="match status" value="1"/>
</dbReference>
<evidence type="ECO:0000313" key="4">
    <source>
        <dbReference type="EMBL" id="MCE7006224.1"/>
    </source>
</evidence>
<dbReference type="SUPFAM" id="SSF52540">
    <property type="entry name" value="P-loop containing nucleoside triphosphate hydrolases"/>
    <property type="match status" value="1"/>
</dbReference>
<dbReference type="SUPFAM" id="SSF46894">
    <property type="entry name" value="C-terminal effector domain of the bipartite response regulators"/>
    <property type="match status" value="1"/>
</dbReference>
<dbReference type="SUPFAM" id="SSF48452">
    <property type="entry name" value="TPR-like"/>
    <property type="match status" value="1"/>
</dbReference>
<dbReference type="PROSITE" id="PS00622">
    <property type="entry name" value="HTH_LUXR_1"/>
    <property type="match status" value="1"/>
</dbReference>
<dbReference type="PANTHER" id="PTHR16305">
    <property type="entry name" value="TESTICULAR SOLUBLE ADENYLYL CYCLASE"/>
    <property type="match status" value="1"/>
</dbReference>
<evidence type="ECO:0000313" key="5">
    <source>
        <dbReference type="Proteomes" id="UP001521150"/>
    </source>
</evidence>
<keyword evidence="5" id="KW-1185">Reference proteome</keyword>
<keyword evidence="1" id="KW-0547">Nucleotide-binding</keyword>
<dbReference type="Pfam" id="PF13191">
    <property type="entry name" value="AAA_16"/>
    <property type="match status" value="1"/>
</dbReference>
<keyword evidence="2" id="KW-0067">ATP-binding</keyword>
<comment type="caution">
    <text evidence="4">The sequence shown here is derived from an EMBL/GenBank/DDBJ whole genome shotgun (WGS) entry which is preliminary data.</text>
</comment>
<name>A0ABS8ZEI1_9PSEU</name>
<proteinExistence type="predicted"/>
<protein>
    <submittedName>
        <fullName evidence="4">AAA family ATPase</fullName>
    </submittedName>
</protein>
<gene>
    <name evidence="4" type="ORF">LWC34_25785</name>
</gene>
<dbReference type="InterPro" id="IPR027417">
    <property type="entry name" value="P-loop_NTPase"/>
</dbReference>
<sequence>MTSPVLVGRGEELAMLTAAVTNAPSVVFVEGEEGVGKTRLVAELAECVVGHCQPLRDPFPYGVIFECLGAVKLTGRLGAITGALRPYLPELADRLPPAPEPLGDPAAERHRLFRAVRDLITAIGRITLVIEDIHWADEGTRQLLRFILTDQPAELSLVLTYRREDLPGGTTLGRAFRPPKSTHIVLKPLDANGVRTLAEAILQRPVTHEFATTLHKRTAGIPFVVEETMHALRNPDARLLDTVEVPASLREAMIERLDGLQTIARGIAEAAAVLGVPAGIDALSAIAVETQSRTQQATTKLLEAGVLVESVENKYGYRHALARRTVYDSLPGPRRQELHMRSVRVLSRLEPKPLVQLAEHCKRAGLMQDWLRYGEQAADTAMDAGDASTAIELRCALVSEPEVPAADVDRLATKLCQDALAGLHQHEVTAQFERLLADPRLSEEVRGEVQLGLGLVLVRGYREIDRGRTEIELALPALAHRPERALRGMAVLAMPYLGTAPIAEHLVWLQKVEQHLDEVPAVRIALLANILGARIHIEGAIDEVTPPPADDPESTRQLARLYNNIADSYSWVGHYRWSAKYLRTGLDLATRSGAPYIVGTAEASRIRLDWLAGNWSGLDERARQLAEVYEHLQPVTAELYLVRGWLATAQGDWDTAAECFHQTGLDAPESAIAPVVVAAFGGMVTLLLARDDPESAACQADKGLKVLRRKGIWSWAGEIAGQAVDAYLKVGRVLDAQALSRELATTLISVDAPLARAALATCRAHLGFGTYEVAQRQYETLGQPYRAAQMAERLATTPEALNDLATQYENLGATTDAARCRHLIRTTGGPVPSRRGRRGYGNELSPRELDVARLLAAGQTNREIASALFLSRRTVEQHVASILRKMGVSSRQELIS</sequence>